<evidence type="ECO:0000256" key="6">
    <source>
        <dbReference type="ARBA" id="ARBA00022801"/>
    </source>
</evidence>
<evidence type="ECO:0000256" key="3">
    <source>
        <dbReference type="ARBA" id="ARBA00012759"/>
    </source>
</evidence>
<dbReference type="PANTHER" id="PTHR10589:SF16">
    <property type="entry name" value="UBIQUITIN CARBOXYL-TERMINAL HYDROLASE ISOZYME L5"/>
    <property type="match status" value="1"/>
</dbReference>
<keyword evidence="6" id="KW-0378">Hydrolase</keyword>
<dbReference type="InterPro" id="IPR038765">
    <property type="entry name" value="Papain-like_cys_pep_sf"/>
</dbReference>
<evidence type="ECO:0000256" key="4">
    <source>
        <dbReference type="ARBA" id="ARBA00022670"/>
    </source>
</evidence>
<evidence type="ECO:0000259" key="9">
    <source>
        <dbReference type="PROSITE" id="PS52048"/>
    </source>
</evidence>
<evidence type="ECO:0000313" key="11">
    <source>
        <dbReference type="Proteomes" id="UP000646827"/>
    </source>
</evidence>
<comment type="caution">
    <text evidence="8">Lacks conserved residue(s) required for the propagation of feature annotation.</text>
</comment>
<comment type="caution">
    <text evidence="10">The sequence shown here is derived from an EMBL/GenBank/DDBJ whole genome shotgun (WGS) entry which is preliminary data.</text>
</comment>
<dbReference type="PROSITE" id="PS52048">
    <property type="entry name" value="UCH_DOMAIN"/>
    <property type="match status" value="1"/>
</dbReference>
<keyword evidence="5" id="KW-0833">Ubl conjugation pathway</keyword>
<dbReference type="Proteomes" id="UP000646827">
    <property type="component" value="Unassembled WGS sequence"/>
</dbReference>
<evidence type="ECO:0000256" key="5">
    <source>
        <dbReference type="ARBA" id="ARBA00022786"/>
    </source>
</evidence>
<dbReference type="GO" id="GO:0006511">
    <property type="term" value="P:ubiquitin-dependent protein catabolic process"/>
    <property type="evidence" value="ECO:0007669"/>
    <property type="project" value="InterPro"/>
</dbReference>
<dbReference type="SUPFAM" id="SSF54001">
    <property type="entry name" value="Cysteine proteinases"/>
    <property type="match status" value="1"/>
</dbReference>
<organism evidence="10 11">
    <name type="scientific">Circinella minor</name>
    <dbReference type="NCBI Taxonomy" id="1195481"/>
    <lineage>
        <taxon>Eukaryota</taxon>
        <taxon>Fungi</taxon>
        <taxon>Fungi incertae sedis</taxon>
        <taxon>Mucoromycota</taxon>
        <taxon>Mucoromycotina</taxon>
        <taxon>Mucoromycetes</taxon>
        <taxon>Mucorales</taxon>
        <taxon>Lichtheimiaceae</taxon>
        <taxon>Circinella</taxon>
    </lineage>
</organism>
<dbReference type="Gene3D" id="3.40.532.10">
    <property type="entry name" value="Peptidase C12, ubiquitin carboxyl-terminal hydrolase"/>
    <property type="match status" value="1"/>
</dbReference>
<dbReference type="Pfam" id="PF18031">
    <property type="entry name" value="UCH_C"/>
    <property type="match status" value="1"/>
</dbReference>
<dbReference type="OrthoDB" id="1924260at2759"/>
<keyword evidence="4" id="KW-0645">Protease</keyword>
<dbReference type="Pfam" id="PF01088">
    <property type="entry name" value="Peptidase_C12"/>
    <property type="match status" value="1"/>
</dbReference>
<accession>A0A8H7SED8</accession>
<dbReference type="EMBL" id="JAEPRB010000011">
    <property type="protein sequence ID" value="KAG2227055.1"/>
    <property type="molecule type" value="Genomic_DNA"/>
</dbReference>
<dbReference type="GO" id="GO:0004843">
    <property type="term" value="F:cysteine-type deubiquitinase activity"/>
    <property type="evidence" value="ECO:0007669"/>
    <property type="project" value="UniProtKB-EC"/>
</dbReference>
<feature type="domain" description="UCH catalytic" evidence="9">
    <location>
        <begin position="11"/>
        <end position="231"/>
    </location>
</feature>
<dbReference type="PANTHER" id="PTHR10589">
    <property type="entry name" value="UBIQUITIN CARBOXYL-TERMINAL HYDROLASE"/>
    <property type="match status" value="1"/>
</dbReference>
<dbReference type="EC" id="3.4.19.12" evidence="3"/>
<evidence type="ECO:0000313" key="10">
    <source>
        <dbReference type="EMBL" id="KAG2227055.1"/>
    </source>
</evidence>
<keyword evidence="11" id="KW-1185">Reference proteome</keyword>
<dbReference type="GO" id="GO:0005737">
    <property type="term" value="C:cytoplasm"/>
    <property type="evidence" value="ECO:0007669"/>
    <property type="project" value="TreeGrafter"/>
</dbReference>
<sequence length="391" mass="46061">MTQRESLEDDPWLLIEPDPGSLSQLCSRMGVKGVQVEPIPNLNRDFIRDLRPIYGITLLLRHKPEKSYRDEMFTNNNNVYFANQVVHDAYAMYAILSILLNREETIDIGSELLNFKEFTSDFPPMLKGLSVTNSKILKDAHNGVARRSARQSAHGDNTYHYISYLPIGGHLWELDGFKRGPLRLGKSGELKKKSLPCTENSWLDAARAELQRKLDIYQRQQIPFSVWSIIEDRRHVYQRRLVKKAYLKSAIERQLDYCDPNWRLTFRAHQWEDEYKHALETERCKRGAAMHIYFPYCRSIEDLSVQDRAELDSEIENNMINRPVQELVDLWLQNQDDSIRIYERLGEEQEKHESYENVTIRRQHDYTPFIRTFISRLVARGHLQRMMADIS</sequence>
<dbReference type="InterPro" id="IPR001578">
    <property type="entry name" value="Peptidase_C12_UCH"/>
</dbReference>
<proteinExistence type="inferred from homology"/>
<reference evidence="10 11" key="1">
    <citation type="submission" date="2020-12" db="EMBL/GenBank/DDBJ databases">
        <title>Metabolic potential, ecology and presence of endohyphal bacteria is reflected in genomic diversity of Mucoromycotina.</title>
        <authorList>
            <person name="Muszewska A."/>
            <person name="Okrasinska A."/>
            <person name="Steczkiewicz K."/>
            <person name="Drgas O."/>
            <person name="Orlowska M."/>
            <person name="Perlinska-Lenart U."/>
            <person name="Aleksandrzak-Piekarczyk T."/>
            <person name="Szatraj K."/>
            <person name="Zielenkiewicz U."/>
            <person name="Pilsyk S."/>
            <person name="Malc E."/>
            <person name="Mieczkowski P."/>
            <person name="Kruszewska J.S."/>
            <person name="Biernat P."/>
            <person name="Pawlowska J."/>
        </authorList>
    </citation>
    <scope>NUCLEOTIDE SEQUENCE [LARGE SCALE GENOMIC DNA]</scope>
    <source>
        <strain evidence="10 11">CBS 142.35</strain>
    </source>
</reference>
<dbReference type="InterPro" id="IPR041507">
    <property type="entry name" value="UCH_C"/>
</dbReference>
<comment type="similarity">
    <text evidence="2 8">Belongs to the peptidase C12 family.</text>
</comment>
<evidence type="ECO:0000256" key="7">
    <source>
        <dbReference type="ARBA" id="ARBA00022807"/>
    </source>
</evidence>
<protein>
    <recommendedName>
        <fullName evidence="3">ubiquitinyl hydrolase 1</fullName>
        <ecNumber evidence="3">3.4.19.12</ecNumber>
    </recommendedName>
</protein>
<gene>
    <name evidence="10" type="ORF">INT45_006462</name>
</gene>
<evidence type="ECO:0000256" key="8">
    <source>
        <dbReference type="PROSITE-ProRule" id="PRU01393"/>
    </source>
</evidence>
<dbReference type="Gene3D" id="1.20.58.860">
    <property type="match status" value="1"/>
</dbReference>
<comment type="catalytic activity">
    <reaction evidence="1">
        <text>Thiol-dependent hydrolysis of ester, thioester, amide, peptide and isopeptide bonds formed by the C-terminal Gly of ubiquitin (a 76-residue protein attached to proteins as an intracellular targeting signal).</text>
        <dbReference type="EC" id="3.4.19.12"/>
    </reaction>
</comment>
<name>A0A8H7SED8_9FUNG</name>
<evidence type="ECO:0000256" key="2">
    <source>
        <dbReference type="ARBA" id="ARBA00009326"/>
    </source>
</evidence>
<keyword evidence="7" id="KW-0788">Thiol protease</keyword>
<evidence type="ECO:0000256" key="1">
    <source>
        <dbReference type="ARBA" id="ARBA00000707"/>
    </source>
</evidence>
<dbReference type="AlphaFoldDB" id="A0A8H7SED8"/>
<dbReference type="GO" id="GO:0016579">
    <property type="term" value="P:protein deubiquitination"/>
    <property type="evidence" value="ECO:0007669"/>
    <property type="project" value="TreeGrafter"/>
</dbReference>
<dbReference type="InterPro" id="IPR036959">
    <property type="entry name" value="Peptidase_C12_UCH_sf"/>
</dbReference>